<evidence type="ECO:0000313" key="1">
    <source>
        <dbReference type="EMBL" id="GMF02566.1"/>
    </source>
</evidence>
<proteinExistence type="predicted"/>
<protein>
    <submittedName>
        <fullName evidence="1">Unnamed protein product</fullName>
    </submittedName>
</protein>
<accession>A0ACB5U5N2</accession>
<sequence>MIVDTIVYKNSVSSRLPAPGTSSSAISGSSSSINDPVGSAAMMTSDSALDTNNSISDHQLNADRSIFEFDTEEDVIVLEPASGSYMELKWINKCLEGKPRHVVAMFNRLQKYMNGRSSLEMFMIKEGVARQDVRELLAVMSEHIITVRHW</sequence>
<organism evidence="1 2">
    <name type="scientific">Candida boidinii</name>
    <name type="common">Yeast</name>
    <dbReference type="NCBI Taxonomy" id="5477"/>
    <lineage>
        <taxon>Eukaryota</taxon>
        <taxon>Fungi</taxon>
        <taxon>Dikarya</taxon>
        <taxon>Ascomycota</taxon>
        <taxon>Saccharomycotina</taxon>
        <taxon>Pichiomycetes</taxon>
        <taxon>Pichiales</taxon>
        <taxon>Pichiaceae</taxon>
        <taxon>Ogataea</taxon>
        <taxon>Ogataea/Candida clade</taxon>
    </lineage>
</organism>
<gene>
    <name evidence="1" type="ORF">Cboi01_000614000</name>
</gene>
<comment type="caution">
    <text evidence="1">The sequence shown here is derived from an EMBL/GenBank/DDBJ whole genome shotgun (WGS) entry which is preliminary data.</text>
</comment>
<dbReference type="Proteomes" id="UP001165101">
    <property type="component" value="Unassembled WGS sequence"/>
</dbReference>
<keyword evidence="2" id="KW-1185">Reference proteome</keyword>
<evidence type="ECO:0000313" key="2">
    <source>
        <dbReference type="Proteomes" id="UP001165101"/>
    </source>
</evidence>
<dbReference type="EMBL" id="BSXV01005611">
    <property type="protein sequence ID" value="GMF02566.1"/>
    <property type="molecule type" value="Genomic_DNA"/>
</dbReference>
<reference evidence="1" key="1">
    <citation type="submission" date="2023-04" db="EMBL/GenBank/DDBJ databases">
        <title>Candida boidinii NBRC 1967.</title>
        <authorList>
            <person name="Ichikawa N."/>
            <person name="Sato H."/>
            <person name="Tonouchi N."/>
        </authorList>
    </citation>
    <scope>NUCLEOTIDE SEQUENCE</scope>
    <source>
        <strain evidence="1">NBRC 1967</strain>
    </source>
</reference>
<name>A0ACB5U5N2_CANBO</name>